<comment type="caution">
    <text evidence="2">The sequence shown here is derived from an EMBL/GenBank/DDBJ whole genome shotgun (WGS) entry which is preliminary data.</text>
</comment>
<evidence type="ECO:0000256" key="1">
    <source>
        <dbReference type="SAM" id="MobiDB-lite"/>
    </source>
</evidence>
<dbReference type="AlphaFoldDB" id="A0A1V8T5I8"/>
<feature type="compositionally biased region" description="Basic residues" evidence="1">
    <location>
        <begin position="90"/>
        <end position="112"/>
    </location>
</feature>
<reference evidence="3" key="1">
    <citation type="submission" date="2017-03" db="EMBL/GenBank/DDBJ databases">
        <title>Genomes of endolithic fungi from Antarctica.</title>
        <authorList>
            <person name="Coleine C."/>
            <person name="Masonjones S."/>
            <person name="Stajich J.E."/>
        </authorList>
    </citation>
    <scope>NUCLEOTIDE SEQUENCE [LARGE SCALE GENOMIC DNA]</scope>
    <source>
        <strain evidence="3">CCFEE 5527</strain>
    </source>
</reference>
<keyword evidence="3" id="KW-1185">Reference proteome</keyword>
<sequence>MLQRRTSGVRKPKLPDVPGNSDFQRALVEDLEKQQENVLADAKELGTYDQAKQMLDVYRRLISGPSKFIPALNAYHPPLQMQLTPVSSKAPKRKVRTRAGGKTTRLKYLPRS</sequence>
<dbReference type="InParanoid" id="A0A1V8T5I8"/>
<proteinExistence type="predicted"/>
<evidence type="ECO:0000313" key="3">
    <source>
        <dbReference type="Proteomes" id="UP000192596"/>
    </source>
</evidence>
<evidence type="ECO:0000313" key="2">
    <source>
        <dbReference type="EMBL" id="OQO06686.1"/>
    </source>
</evidence>
<protein>
    <submittedName>
        <fullName evidence="2">Uncharacterized protein</fullName>
    </submittedName>
</protein>
<dbReference type="EMBL" id="NAJO01000016">
    <property type="protein sequence ID" value="OQO06686.1"/>
    <property type="molecule type" value="Genomic_DNA"/>
</dbReference>
<feature type="region of interest" description="Disordered" evidence="1">
    <location>
        <begin position="1"/>
        <end position="21"/>
    </location>
</feature>
<accession>A0A1V8T5I8</accession>
<feature type="region of interest" description="Disordered" evidence="1">
    <location>
        <begin position="85"/>
        <end position="112"/>
    </location>
</feature>
<gene>
    <name evidence="2" type="ORF">B0A48_08473</name>
</gene>
<name>A0A1V8T5I8_9PEZI</name>
<dbReference type="Proteomes" id="UP000192596">
    <property type="component" value="Unassembled WGS sequence"/>
</dbReference>
<organism evidence="2 3">
    <name type="scientific">Cryoendolithus antarcticus</name>
    <dbReference type="NCBI Taxonomy" id="1507870"/>
    <lineage>
        <taxon>Eukaryota</taxon>
        <taxon>Fungi</taxon>
        <taxon>Dikarya</taxon>
        <taxon>Ascomycota</taxon>
        <taxon>Pezizomycotina</taxon>
        <taxon>Dothideomycetes</taxon>
        <taxon>Dothideomycetidae</taxon>
        <taxon>Cladosporiales</taxon>
        <taxon>Cladosporiaceae</taxon>
        <taxon>Cryoendolithus</taxon>
    </lineage>
</organism>